<dbReference type="Proteomes" id="UP000580250">
    <property type="component" value="Unassembled WGS sequence"/>
</dbReference>
<sequence length="65" mass="7504">MFCALFGLIFNIKRSPGPNYCYRCGNLASVLKIHGPSGDRETIYFSEVEESERKRPERVTVPYFL</sequence>
<gene>
    <name evidence="1" type="ORF">MENT_LOCUS19624</name>
</gene>
<proteinExistence type="predicted"/>
<accession>A0A6V7V040</accession>
<reference evidence="1 2" key="1">
    <citation type="submission" date="2020-08" db="EMBL/GenBank/DDBJ databases">
        <authorList>
            <person name="Koutsovoulos G."/>
            <person name="Danchin GJ E."/>
        </authorList>
    </citation>
    <scope>NUCLEOTIDE SEQUENCE [LARGE SCALE GENOMIC DNA]</scope>
</reference>
<name>A0A6V7V040_MELEN</name>
<dbReference type="OrthoDB" id="1930084at2759"/>
<dbReference type="EMBL" id="CAJEWN010000138">
    <property type="protein sequence ID" value="CAD2168272.1"/>
    <property type="molecule type" value="Genomic_DNA"/>
</dbReference>
<protein>
    <submittedName>
        <fullName evidence="1">Uncharacterized protein</fullName>
    </submittedName>
</protein>
<evidence type="ECO:0000313" key="1">
    <source>
        <dbReference type="EMBL" id="CAD2168272.1"/>
    </source>
</evidence>
<evidence type="ECO:0000313" key="2">
    <source>
        <dbReference type="Proteomes" id="UP000580250"/>
    </source>
</evidence>
<dbReference type="AlphaFoldDB" id="A0A6V7V040"/>
<comment type="caution">
    <text evidence="1">The sequence shown here is derived from an EMBL/GenBank/DDBJ whole genome shotgun (WGS) entry which is preliminary data.</text>
</comment>
<organism evidence="1 2">
    <name type="scientific">Meloidogyne enterolobii</name>
    <name type="common">Root-knot nematode worm</name>
    <name type="synonym">Meloidogyne mayaguensis</name>
    <dbReference type="NCBI Taxonomy" id="390850"/>
    <lineage>
        <taxon>Eukaryota</taxon>
        <taxon>Metazoa</taxon>
        <taxon>Ecdysozoa</taxon>
        <taxon>Nematoda</taxon>
        <taxon>Chromadorea</taxon>
        <taxon>Rhabditida</taxon>
        <taxon>Tylenchina</taxon>
        <taxon>Tylenchomorpha</taxon>
        <taxon>Tylenchoidea</taxon>
        <taxon>Meloidogynidae</taxon>
        <taxon>Meloidogyninae</taxon>
        <taxon>Meloidogyne</taxon>
    </lineage>
</organism>